<reference evidence="1" key="1">
    <citation type="submission" date="2014-11" db="EMBL/GenBank/DDBJ databases">
        <authorList>
            <person name="Amaro Gonzalez C."/>
        </authorList>
    </citation>
    <scope>NUCLEOTIDE SEQUENCE</scope>
</reference>
<accession>A0A0E9WUL3</accession>
<evidence type="ECO:0000313" key="1">
    <source>
        <dbReference type="EMBL" id="JAH93198.1"/>
    </source>
</evidence>
<proteinExistence type="predicted"/>
<protein>
    <submittedName>
        <fullName evidence="1">Uncharacterized protein</fullName>
    </submittedName>
</protein>
<sequence>MAFGLFCSNKALYLQLRSQWSFLQCANRQKGPLTCHRTFRPDQREPPK</sequence>
<organism evidence="1">
    <name type="scientific">Anguilla anguilla</name>
    <name type="common">European freshwater eel</name>
    <name type="synonym">Muraena anguilla</name>
    <dbReference type="NCBI Taxonomy" id="7936"/>
    <lineage>
        <taxon>Eukaryota</taxon>
        <taxon>Metazoa</taxon>
        <taxon>Chordata</taxon>
        <taxon>Craniata</taxon>
        <taxon>Vertebrata</taxon>
        <taxon>Euteleostomi</taxon>
        <taxon>Actinopterygii</taxon>
        <taxon>Neopterygii</taxon>
        <taxon>Teleostei</taxon>
        <taxon>Anguilliformes</taxon>
        <taxon>Anguillidae</taxon>
        <taxon>Anguilla</taxon>
    </lineage>
</organism>
<dbReference type="AlphaFoldDB" id="A0A0E9WUL3"/>
<reference evidence="1" key="2">
    <citation type="journal article" date="2015" name="Fish Shellfish Immunol.">
        <title>Early steps in the European eel (Anguilla anguilla)-Vibrio vulnificus interaction in the gills: Role of the RtxA13 toxin.</title>
        <authorList>
            <person name="Callol A."/>
            <person name="Pajuelo D."/>
            <person name="Ebbesson L."/>
            <person name="Teles M."/>
            <person name="MacKenzie S."/>
            <person name="Amaro C."/>
        </authorList>
    </citation>
    <scope>NUCLEOTIDE SEQUENCE</scope>
</reference>
<name>A0A0E9WUL3_ANGAN</name>
<dbReference type="EMBL" id="GBXM01015379">
    <property type="protein sequence ID" value="JAH93198.1"/>
    <property type="molecule type" value="Transcribed_RNA"/>
</dbReference>